<keyword evidence="2" id="KW-0812">Transmembrane</keyword>
<sequence>MSVQERSVHPHPRPTTTHSRASSNGLSRALSRRRGLSDPRQWTPEPETQGQREQQRRQQQQQQQQQRTANEEEAATEVSKARGPRFLFWLTMILLQASTVSTCISAVYLIQDARSRGPQALHIIWTVSSGASLAVLAALAWMFLRRRRGARRAAEAAIARLSADVDALVQQNIELQMSSRRSRDHGSTSGRRASPMGEEDYASYHRFHERGMDRQVDRWLEGMGPFYGGFEDVRGDSWFDGPSGGADKAGQVHFFTAPLRSTRTA</sequence>
<keyword evidence="2" id="KW-0472">Membrane</keyword>
<keyword evidence="4" id="KW-1185">Reference proteome</keyword>
<feature type="region of interest" description="Disordered" evidence="1">
    <location>
        <begin position="178"/>
        <end position="198"/>
    </location>
</feature>
<protein>
    <submittedName>
        <fullName evidence="3">Uncharacterized protein</fullName>
    </submittedName>
</protein>
<name>A0A9P8I8C4_9PEZI</name>
<feature type="compositionally biased region" description="Low complexity" evidence="1">
    <location>
        <begin position="49"/>
        <end position="67"/>
    </location>
</feature>
<evidence type="ECO:0000256" key="1">
    <source>
        <dbReference type="SAM" id="MobiDB-lite"/>
    </source>
</evidence>
<keyword evidence="2" id="KW-1133">Transmembrane helix</keyword>
<dbReference type="EMBL" id="JAGHQL010000156">
    <property type="protein sequence ID" value="KAH0537218.1"/>
    <property type="molecule type" value="Genomic_DNA"/>
</dbReference>
<feature type="transmembrane region" description="Helical" evidence="2">
    <location>
        <begin position="86"/>
        <end position="110"/>
    </location>
</feature>
<feature type="transmembrane region" description="Helical" evidence="2">
    <location>
        <begin position="122"/>
        <end position="144"/>
    </location>
</feature>
<evidence type="ECO:0000256" key="2">
    <source>
        <dbReference type="SAM" id="Phobius"/>
    </source>
</evidence>
<dbReference type="Proteomes" id="UP000698800">
    <property type="component" value="Unassembled WGS sequence"/>
</dbReference>
<evidence type="ECO:0000313" key="3">
    <source>
        <dbReference type="EMBL" id="KAH0537218.1"/>
    </source>
</evidence>
<accession>A0A9P8I8C4</accession>
<reference evidence="3" key="1">
    <citation type="submission" date="2021-03" db="EMBL/GenBank/DDBJ databases">
        <title>Comparative genomics and phylogenomic investigation of the class Geoglossomycetes provide insights into ecological specialization and systematics.</title>
        <authorList>
            <person name="Melie T."/>
            <person name="Pirro S."/>
            <person name="Miller A.N."/>
            <person name="Quandt A."/>
        </authorList>
    </citation>
    <scope>NUCLEOTIDE SEQUENCE</scope>
    <source>
        <strain evidence="3">GBOQ0MN5Z8</strain>
    </source>
</reference>
<feature type="region of interest" description="Disordered" evidence="1">
    <location>
        <begin position="1"/>
        <end position="77"/>
    </location>
</feature>
<organism evidence="3 4">
    <name type="scientific">Glutinoglossum americanum</name>
    <dbReference type="NCBI Taxonomy" id="1670608"/>
    <lineage>
        <taxon>Eukaryota</taxon>
        <taxon>Fungi</taxon>
        <taxon>Dikarya</taxon>
        <taxon>Ascomycota</taxon>
        <taxon>Pezizomycotina</taxon>
        <taxon>Geoglossomycetes</taxon>
        <taxon>Geoglossales</taxon>
        <taxon>Geoglossaceae</taxon>
        <taxon>Glutinoglossum</taxon>
    </lineage>
</organism>
<comment type="caution">
    <text evidence="3">The sequence shown here is derived from an EMBL/GenBank/DDBJ whole genome shotgun (WGS) entry which is preliminary data.</text>
</comment>
<dbReference type="OrthoDB" id="5419042at2759"/>
<proteinExistence type="predicted"/>
<feature type="compositionally biased region" description="Low complexity" evidence="1">
    <location>
        <begin position="19"/>
        <end position="29"/>
    </location>
</feature>
<gene>
    <name evidence="3" type="ORF">FGG08_005960</name>
</gene>
<evidence type="ECO:0000313" key="4">
    <source>
        <dbReference type="Proteomes" id="UP000698800"/>
    </source>
</evidence>
<dbReference type="AlphaFoldDB" id="A0A9P8I8C4"/>